<name>A0A812X3T9_SYMPI</name>
<evidence type="ECO:0000256" key="8">
    <source>
        <dbReference type="SAM" id="Phobius"/>
    </source>
</evidence>
<evidence type="ECO:0000256" key="4">
    <source>
        <dbReference type="ARBA" id="ARBA00022989"/>
    </source>
</evidence>
<dbReference type="OrthoDB" id="436039at2759"/>
<sequence length="840" mass="96042">MADDSSDLLDGLHSLDITACKDLIRQLQARRERRRELVERLQEKLKALNNELAARKEEADRCKQDLLDEQAKNRRLAEKRRQRGGEKEVASIQDDLQREQEMELQTANVRRFMETTLQEQVQRNRTQNELGIRIYDEVELMVEKSAEEQALESRYIDTVLVTYCIPNSDLKYNLSFRVDKDMKSKKLREDACLYWGLSEVDFILKTLSNAKVHDELTIQSCFNESEDAHFSLVQKTPKNTSLMDRELTNILPKAGRKARRGGANKSSHDTGKSEGTAAGGTSGELAEQMMLLPGLFAFMTQRDQNVKQHLQRMKLRNIFIYLTVLVLALYDIYLNQPPEVNFFCREGAVRPLTSGEVHAVDFVDIRTPDLVWAWLADTVAAELFTPSSLLRSGNYVLGFLQVLVQNVQPPTEAQCPKEDASFALPPNVSCFAMTYADTTAQTGELGEIRNYFEGKIGLDGRYHQTSPWQWGSSRMSSPTGGEASTQMSFSAVDGSGYSVEYNLQDPSPDLVRQAFLQDVAFLSQANWLDTQTRAVHVQFMLYNPNYDLWVPNRYSFEMTGFGTVTPKIDVSTFRPGMIEYDIGLGQLGSDLIRCFFVLYICLYQVYWDFMYERKVNGAGWKHFFTIQGAVDLSIGSVFFAMFGLRYTAFNAGSVSYLSQHFNGVLDATELSQVYNQHLALDAAMAALVLYRVLYFLQVNRHVFIIWTSVAKAAKVALRLLVIVVPVIAGLTVLSMGVSFYFDQYTRTFWSALTRILLMIFGDDETVKAYDPNRGWQLTFNVVLYYATRLIFVNSWFAVLIHEYQKTRVAAGYSTKKYRWKEYDYVVWCLPWPRSPRLPSQ</sequence>
<dbReference type="Proteomes" id="UP000649617">
    <property type="component" value="Unassembled WGS sequence"/>
</dbReference>
<evidence type="ECO:0000256" key="7">
    <source>
        <dbReference type="SAM" id="MobiDB-lite"/>
    </source>
</evidence>
<keyword evidence="3 8" id="KW-0812">Transmembrane</keyword>
<evidence type="ECO:0000313" key="10">
    <source>
        <dbReference type="EMBL" id="CAE7706229.1"/>
    </source>
</evidence>
<accession>A0A812X3T9</accession>
<evidence type="ECO:0000313" key="11">
    <source>
        <dbReference type="Proteomes" id="UP000649617"/>
    </source>
</evidence>
<keyword evidence="6" id="KW-0175">Coiled coil</keyword>
<feature type="transmembrane region" description="Helical" evidence="8">
    <location>
        <begin position="623"/>
        <end position="644"/>
    </location>
</feature>
<organism evidence="10 11">
    <name type="scientific">Symbiodinium pilosum</name>
    <name type="common">Dinoflagellate</name>
    <dbReference type="NCBI Taxonomy" id="2952"/>
    <lineage>
        <taxon>Eukaryota</taxon>
        <taxon>Sar</taxon>
        <taxon>Alveolata</taxon>
        <taxon>Dinophyceae</taxon>
        <taxon>Suessiales</taxon>
        <taxon>Symbiodiniaceae</taxon>
        <taxon>Symbiodinium</taxon>
    </lineage>
</organism>
<feature type="transmembrane region" description="Helical" evidence="8">
    <location>
        <begin position="782"/>
        <end position="800"/>
    </location>
</feature>
<keyword evidence="4 8" id="KW-1133">Transmembrane helix</keyword>
<dbReference type="EMBL" id="CAJNIZ010044970">
    <property type="protein sequence ID" value="CAE7706229.1"/>
    <property type="molecule type" value="Genomic_DNA"/>
</dbReference>
<dbReference type="InterPro" id="IPR046791">
    <property type="entry name" value="Polycystin_dom"/>
</dbReference>
<gene>
    <name evidence="10" type="ORF">SPIL2461_LOCUS19935</name>
</gene>
<dbReference type="InterPro" id="IPR051223">
    <property type="entry name" value="Polycystin"/>
</dbReference>
<feature type="transmembrane region" description="Helical" evidence="8">
    <location>
        <begin position="717"/>
        <end position="741"/>
    </location>
</feature>
<dbReference type="GO" id="GO:0016020">
    <property type="term" value="C:membrane"/>
    <property type="evidence" value="ECO:0007669"/>
    <property type="project" value="UniProtKB-SubCell"/>
</dbReference>
<dbReference type="PANTHER" id="PTHR10877">
    <property type="entry name" value="POLYCYSTIN FAMILY MEMBER"/>
    <property type="match status" value="1"/>
</dbReference>
<evidence type="ECO:0000256" key="6">
    <source>
        <dbReference type="SAM" id="Coils"/>
    </source>
</evidence>
<comment type="similarity">
    <text evidence="2">Belongs to the polycystin family.</text>
</comment>
<proteinExistence type="inferred from homology"/>
<evidence type="ECO:0000259" key="9">
    <source>
        <dbReference type="Pfam" id="PF20519"/>
    </source>
</evidence>
<evidence type="ECO:0000256" key="2">
    <source>
        <dbReference type="ARBA" id="ARBA00007200"/>
    </source>
</evidence>
<dbReference type="PANTHER" id="PTHR10877:SF183">
    <property type="entry name" value="AT14535P-RELATED"/>
    <property type="match status" value="1"/>
</dbReference>
<feature type="transmembrane region" description="Helical" evidence="8">
    <location>
        <begin position="678"/>
        <end position="696"/>
    </location>
</feature>
<feature type="domain" description="Polycystin" evidence="9">
    <location>
        <begin position="513"/>
        <end position="573"/>
    </location>
</feature>
<reference evidence="10" key="1">
    <citation type="submission" date="2021-02" db="EMBL/GenBank/DDBJ databases">
        <authorList>
            <person name="Dougan E. K."/>
            <person name="Rhodes N."/>
            <person name="Thang M."/>
            <person name="Chan C."/>
        </authorList>
    </citation>
    <scope>NUCLEOTIDE SEQUENCE</scope>
</reference>
<comment type="caution">
    <text evidence="10">The sequence shown here is derived from an EMBL/GenBank/DDBJ whole genome shotgun (WGS) entry which is preliminary data.</text>
</comment>
<feature type="transmembrane region" description="Helical" evidence="8">
    <location>
        <begin position="595"/>
        <end position="611"/>
    </location>
</feature>
<keyword evidence="11" id="KW-1185">Reference proteome</keyword>
<dbReference type="AlphaFoldDB" id="A0A812X3T9"/>
<evidence type="ECO:0000256" key="1">
    <source>
        <dbReference type="ARBA" id="ARBA00004141"/>
    </source>
</evidence>
<evidence type="ECO:0000256" key="5">
    <source>
        <dbReference type="ARBA" id="ARBA00023136"/>
    </source>
</evidence>
<keyword evidence="5 8" id="KW-0472">Membrane</keyword>
<comment type="subcellular location">
    <subcellularLocation>
        <location evidence="1">Membrane</location>
        <topology evidence="1">Multi-pass membrane protein</topology>
    </subcellularLocation>
</comment>
<feature type="coiled-coil region" evidence="6">
    <location>
        <begin position="20"/>
        <end position="79"/>
    </location>
</feature>
<protein>
    <recommendedName>
        <fullName evidence="9">Polycystin domain-containing protein</fullName>
    </recommendedName>
</protein>
<evidence type="ECO:0000256" key="3">
    <source>
        <dbReference type="ARBA" id="ARBA00022692"/>
    </source>
</evidence>
<dbReference type="Pfam" id="PF20519">
    <property type="entry name" value="Polycystin_dom"/>
    <property type="match status" value="1"/>
</dbReference>
<feature type="region of interest" description="Disordered" evidence="7">
    <location>
        <begin position="254"/>
        <end position="280"/>
    </location>
</feature>